<dbReference type="EnsemblPlants" id="OGLUM08G00250.1">
    <property type="protein sequence ID" value="OGLUM08G00250.1"/>
    <property type="gene ID" value="OGLUM08G00250"/>
</dbReference>
<dbReference type="HOGENOM" id="CLU_2201094_0_0_1"/>
<proteinExistence type="predicted"/>
<name>A0A0E0APU0_9ORYZ</name>
<protein>
    <submittedName>
        <fullName evidence="1">Uncharacterized protein</fullName>
    </submittedName>
</protein>
<evidence type="ECO:0000313" key="1">
    <source>
        <dbReference type="EnsemblPlants" id="OGLUM08G00250.1"/>
    </source>
</evidence>
<dbReference type="Proteomes" id="UP000026961">
    <property type="component" value="Chromosome 8"/>
</dbReference>
<evidence type="ECO:0000313" key="2">
    <source>
        <dbReference type="Proteomes" id="UP000026961"/>
    </source>
</evidence>
<organism evidence="1">
    <name type="scientific">Oryza glumipatula</name>
    <dbReference type="NCBI Taxonomy" id="40148"/>
    <lineage>
        <taxon>Eukaryota</taxon>
        <taxon>Viridiplantae</taxon>
        <taxon>Streptophyta</taxon>
        <taxon>Embryophyta</taxon>
        <taxon>Tracheophyta</taxon>
        <taxon>Spermatophyta</taxon>
        <taxon>Magnoliopsida</taxon>
        <taxon>Liliopsida</taxon>
        <taxon>Poales</taxon>
        <taxon>Poaceae</taxon>
        <taxon>BOP clade</taxon>
        <taxon>Oryzoideae</taxon>
        <taxon>Oryzeae</taxon>
        <taxon>Oryzinae</taxon>
        <taxon>Oryza</taxon>
    </lineage>
</organism>
<reference evidence="1" key="1">
    <citation type="submission" date="2015-04" db="UniProtKB">
        <authorList>
            <consortium name="EnsemblPlants"/>
        </authorList>
    </citation>
    <scope>IDENTIFICATION</scope>
</reference>
<sequence length="108" mass="11285">MAVMAPVGRYGGDEGLQIQRQRATERRNHRQLAELSLASADLEGGGHGSRALGRWPGSAEWGGIGESLLFGLGGGKGEGVALLEQNNIQIEIETDKKPGDLSASACLS</sequence>
<accession>A0A0E0APU0</accession>
<dbReference type="AlphaFoldDB" id="A0A0E0APU0"/>
<keyword evidence="2" id="KW-1185">Reference proteome</keyword>
<dbReference type="Gramene" id="OGLUM08G00250.1">
    <property type="protein sequence ID" value="OGLUM08G00250.1"/>
    <property type="gene ID" value="OGLUM08G00250"/>
</dbReference>
<reference evidence="1" key="2">
    <citation type="submission" date="2018-05" db="EMBL/GenBank/DDBJ databases">
        <title>OgluRS3 (Oryza glumaepatula Reference Sequence Version 3).</title>
        <authorList>
            <person name="Zhang J."/>
            <person name="Kudrna D."/>
            <person name="Lee S."/>
            <person name="Talag J."/>
            <person name="Welchert J."/>
            <person name="Wing R.A."/>
        </authorList>
    </citation>
    <scope>NUCLEOTIDE SEQUENCE [LARGE SCALE GENOMIC DNA]</scope>
</reference>